<feature type="coiled-coil region" evidence="1">
    <location>
        <begin position="256"/>
        <end position="283"/>
    </location>
</feature>
<evidence type="ECO:0000256" key="2">
    <source>
        <dbReference type="SAM" id="MobiDB-lite"/>
    </source>
</evidence>
<evidence type="ECO:0000256" key="3">
    <source>
        <dbReference type="SAM" id="SignalP"/>
    </source>
</evidence>
<feature type="signal peptide" evidence="3">
    <location>
        <begin position="1"/>
        <end position="18"/>
    </location>
</feature>
<accession>A0A9J7IKF3</accession>
<gene>
    <name evidence="5" type="primary">LOC111350608</name>
</gene>
<keyword evidence="4" id="KW-1185">Reference proteome</keyword>
<proteinExistence type="predicted"/>
<dbReference type="KEGG" id="sliu:111350608"/>
<evidence type="ECO:0000313" key="5">
    <source>
        <dbReference type="RefSeq" id="XP_022818008.1"/>
    </source>
</evidence>
<feature type="chain" id="PRO_5039891237" evidence="3">
    <location>
        <begin position="19"/>
        <end position="437"/>
    </location>
</feature>
<dbReference type="AlphaFoldDB" id="A0A9J7IKF3"/>
<feature type="region of interest" description="Disordered" evidence="2">
    <location>
        <begin position="116"/>
        <end position="138"/>
    </location>
</feature>
<sequence length="437" mass="51314">MRYFYLTILILLQSVIDAAIFPDLKSNGLETSYEDYKTNPGLQKTMRHFQNEKDDNVQENIQMKHMKNDKNLNVYMDLLASKLAEYDHRGASRKHLNGHPIFNELENKRLRSLRRQRLTEDVDTSSDSSSRSRELKREMEERDEEWLLKKMQALNSSALRGDVANMAAARPWSVPCGDPIQHDMPWGTCMLNIQCEPEYRIYRGDSFCGKTKFVCCALQLTNYDLYKGLDLSAAGTSFSTDSNEDYYNKILGSREIEHKKNRRERKQRKLDRAKRKKKMIKSIKRIVQEIKSILNKAYSNATNIRQKRTSRIRQMIYKMKEQFRLDRKAVITAHHSELKGKDLALQAKLNRIKNLNEEFMTNDTFRSIIINGTVDKEKLQAVLRQYPQLQEYMKAERRVDGGDADTESEETVAQKLKIEDANPKMEYYDVEYGMMYF</sequence>
<dbReference type="OrthoDB" id="7432963at2759"/>
<protein>
    <submittedName>
        <fullName evidence="5">Uncharacterized protein LOC111350608</fullName>
    </submittedName>
</protein>
<organism evidence="4 5">
    <name type="scientific">Spodoptera litura</name>
    <name type="common">Asian cotton leafworm</name>
    <dbReference type="NCBI Taxonomy" id="69820"/>
    <lineage>
        <taxon>Eukaryota</taxon>
        <taxon>Metazoa</taxon>
        <taxon>Ecdysozoa</taxon>
        <taxon>Arthropoda</taxon>
        <taxon>Hexapoda</taxon>
        <taxon>Insecta</taxon>
        <taxon>Pterygota</taxon>
        <taxon>Neoptera</taxon>
        <taxon>Endopterygota</taxon>
        <taxon>Lepidoptera</taxon>
        <taxon>Glossata</taxon>
        <taxon>Ditrysia</taxon>
        <taxon>Noctuoidea</taxon>
        <taxon>Noctuidae</taxon>
        <taxon>Amphipyrinae</taxon>
        <taxon>Spodoptera</taxon>
    </lineage>
</organism>
<dbReference type="Proteomes" id="UP000301870">
    <property type="component" value="Chromosome 11"/>
</dbReference>
<evidence type="ECO:0000256" key="1">
    <source>
        <dbReference type="SAM" id="Coils"/>
    </source>
</evidence>
<name>A0A9J7IKF3_SPOLT</name>
<reference evidence="5" key="1">
    <citation type="submission" date="2025-08" db="UniProtKB">
        <authorList>
            <consortium name="RefSeq"/>
        </authorList>
    </citation>
    <scope>IDENTIFICATION</scope>
    <source>
        <strain evidence="5">Ishihara</strain>
        <tissue evidence="5">Whole body</tissue>
    </source>
</reference>
<keyword evidence="3" id="KW-0732">Signal</keyword>
<dbReference type="RefSeq" id="XP_022818008.1">
    <property type="nucleotide sequence ID" value="XM_022962240.1"/>
</dbReference>
<keyword evidence="1" id="KW-0175">Coiled coil</keyword>
<dbReference type="GeneID" id="111350608"/>
<evidence type="ECO:0000313" key="4">
    <source>
        <dbReference type="Proteomes" id="UP000301870"/>
    </source>
</evidence>